<feature type="compositionally biased region" description="Polar residues" evidence="1">
    <location>
        <begin position="172"/>
        <end position="193"/>
    </location>
</feature>
<dbReference type="AlphaFoldDB" id="A0A183B8E7"/>
<dbReference type="Proteomes" id="UP000272942">
    <property type="component" value="Unassembled WGS sequence"/>
</dbReference>
<proteinExistence type="predicted"/>
<reference evidence="2 3" key="2">
    <citation type="submission" date="2018-11" db="EMBL/GenBank/DDBJ databases">
        <authorList>
            <consortium name="Pathogen Informatics"/>
        </authorList>
    </citation>
    <scope>NUCLEOTIDE SEQUENCE [LARGE SCALE GENOMIC DNA]</scope>
    <source>
        <strain evidence="2 3">Egypt</strain>
    </source>
</reference>
<feature type="compositionally biased region" description="Polar residues" evidence="1">
    <location>
        <begin position="247"/>
        <end position="258"/>
    </location>
</feature>
<feature type="region of interest" description="Disordered" evidence="1">
    <location>
        <begin position="158"/>
        <end position="198"/>
    </location>
</feature>
<accession>A0A183B8E7</accession>
<evidence type="ECO:0000313" key="2">
    <source>
        <dbReference type="EMBL" id="VDP92754.1"/>
    </source>
</evidence>
<evidence type="ECO:0000256" key="1">
    <source>
        <dbReference type="SAM" id="MobiDB-lite"/>
    </source>
</evidence>
<organism evidence="4">
    <name type="scientific">Echinostoma caproni</name>
    <dbReference type="NCBI Taxonomy" id="27848"/>
    <lineage>
        <taxon>Eukaryota</taxon>
        <taxon>Metazoa</taxon>
        <taxon>Spiralia</taxon>
        <taxon>Lophotrochozoa</taxon>
        <taxon>Platyhelminthes</taxon>
        <taxon>Trematoda</taxon>
        <taxon>Digenea</taxon>
        <taxon>Plagiorchiida</taxon>
        <taxon>Echinostomata</taxon>
        <taxon>Echinostomatoidea</taxon>
        <taxon>Echinostomatidae</taxon>
        <taxon>Echinostoma</taxon>
    </lineage>
</organism>
<protein>
    <submittedName>
        <fullName evidence="2 4">Uncharacterized protein</fullName>
    </submittedName>
</protein>
<feature type="region of interest" description="Disordered" evidence="1">
    <location>
        <begin position="212"/>
        <end position="234"/>
    </location>
</feature>
<feature type="compositionally biased region" description="Low complexity" evidence="1">
    <location>
        <begin position="263"/>
        <end position="276"/>
    </location>
</feature>
<sequence length="276" mass="29757">MSSTHDGQVISDAKITACVVAASKPLIGRQSLAATPLTTHDYYWPKGSVPVPNEQQQYHQRLNKLLERHQTKQLKHLRNDHPGSSASRAGRYSLGPTTSSSFLMPVCEVTRGQRDDNHARNFGATSRVHDSAYVDNRKIIPTACSPSKLARISIDACRTAPPNRHHPPTSDALVTTEPNLPRSVTRNTPSDNASGLLDDDDEQYLAKNHDGADAEDDVIPESEDPENHVANTSLGINSAMTGLALVTRTQSMGSQSSGDIGLVVTTPSPSVPSTRP</sequence>
<name>A0A183B8E7_9TREM</name>
<feature type="region of interest" description="Disordered" evidence="1">
    <location>
        <begin position="247"/>
        <end position="276"/>
    </location>
</feature>
<dbReference type="WBParaSite" id="ECPE_0001552201-mRNA-1">
    <property type="protein sequence ID" value="ECPE_0001552201-mRNA-1"/>
    <property type="gene ID" value="ECPE_0001552201"/>
</dbReference>
<evidence type="ECO:0000313" key="4">
    <source>
        <dbReference type="WBParaSite" id="ECPE_0001552201-mRNA-1"/>
    </source>
</evidence>
<reference evidence="4" key="1">
    <citation type="submission" date="2016-06" db="UniProtKB">
        <authorList>
            <consortium name="WormBaseParasite"/>
        </authorList>
    </citation>
    <scope>IDENTIFICATION</scope>
</reference>
<keyword evidence="3" id="KW-1185">Reference proteome</keyword>
<gene>
    <name evidence="2" type="ORF">ECPE_LOCUS15482</name>
</gene>
<feature type="compositionally biased region" description="Acidic residues" evidence="1">
    <location>
        <begin position="213"/>
        <end position="224"/>
    </location>
</feature>
<evidence type="ECO:0000313" key="3">
    <source>
        <dbReference type="Proteomes" id="UP000272942"/>
    </source>
</evidence>
<dbReference type="EMBL" id="UZAN01060732">
    <property type="protein sequence ID" value="VDP92754.1"/>
    <property type="molecule type" value="Genomic_DNA"/>
</dbReference>
<feature type="region of interest" description="Disordered" evidence="1">
    <location>
        <begin position="74"/>
        <end position="97"/>
    </location>
</feature>